<evidence type="ECO:0000256" key="1">
    <source>
        <dbReference type="SAM" id="SignalP"/>
    </source>
</evidence>
<dbReference type="EMBL" id="JBHSBM010000011">
    <property type="protein sequence ID" value="MFC4057892.1"/>
    <property type="molecule type" value="Genomic_DNA"/>
</dbReference>
<protein>
    <recommendedName>
        <fullName evidence="4">SH3 domain-containing protein</fullName>
    </recommendedName>
</protein>
<comment type="caution">
    <text evidence="2">The sequence shown here is derived from an EMBL/GenBank/DDBJ whole genome shotgun (WGS) entry which is preliminary data.</text>
</comment>
<evidence type="ECO:0000313" key="3">
    <source>
        <dbReference type="Proteomes" id="UP001595850"/>
    </source>
</evidence>
<dbReference type="RefSeq" id="WP_377286009.1">
    <property type="nucleotide sequence ID" value="NZ_JBHSBM010000011.1"/>
</dbReference>
<feature type="chain" id="PRO_5045219825" description="SH3 domain-containing protein" evidence="1">
    <location>
        <begin position="34"/>
        <end position="114"/>
    </location>
</feature>
<keyword evidence="1" id="KW-0732">Signal</keyword>
<dbReference type="Proteomes" id="UP001595850">
    <property type="component" value="Unassembled WGS sequence"/>
</dbReference>
<proteinExistence type="predicted"/>
<sequence length="114" mass="11660">MDLKRFTGVLAGTAVAGSGALVFGLTTAAPAAADDCVYKVKTRQSSLNVRSGPSTGSAVVDSLGHHDYTVGGCGTHGTGVNAGKWRNVWGTTHGKKGYAHGDYLNKLGKVTVEP</sequence>
<name>A0ABV8I130_9ACTN</name>
<keyword evidence="3" id="KW-1185">Reference proteome</keyword>
<gene>
    <name evidence="2" type="ORF">ACFOWE_06280</name>
</gene>
<feature type="signal peptide" evidence="1">
    <location>
        <begin position="1"/>
        <end position="33"/>
    </location>
</feature>
<reference evidence="3" key="1">
    <citation type="journal article" date="2019" name="Int. J. Syst. Evol. Microbiol.">
        <title>The Global Catalogue of Microorganisms (GCM) 10K type strain sequencing project: providing services to taxonomists for standard genome sequencing and annotation.</title>
        <authorList>
            <consortium name="The Broad Institute Genomics Platform"/>
            <consortium name="The Broad Institute Genome Sequencing Center for Infectious Disease"/>
            <person name="Wu L."/>
            <person name="Ma J."/>
        </authorList>
    </citation>
    <scope>NUCLEOTIDE SEQUENCE [LARGE SCALE GENOMIC DNA]</scope>
    <source>
        <strain evidence="3">TBRC 4489</strain>
    </source>
</reference>
<accession>A0ABV8I130</accession>
<evidence type="ECO:0008006" key="4">
    <source>
        <dbReference type="Google" id="ProtNLM"/>
    </source>
</evidence>
<organism evidence="2 3">
    <name type="scientific">Planomonospora corallina</name>
    <dbReference type="NCBI Taxonomy" id="1806052"/>
    <lineage>
        <taxon>Bacteria</taxon>
        <taxon>Bacillati</taxon>
        <taxon>Actinomycetota</taxon>
        <taxon>Actinomycetes</taxon>
        <taxon>Streptosporangiales</taxon>
        <taxon>Streptosporangiaceae</taxon>
        <taxon>Planomonospora</taxon>
    </lineage>
</organism>
<evidence type="ECO:0000313" key="2">
    <source>
        <dbReference type="EMBL" id="MFC4057892.1"/>
    </source>
</evidence>
<dbReference type="Gene3D" id="2.30.30.40">
    <property type="entry name" value="SH3 Domains"/>
    <property type="match status" value="1"/>
</dbReference>